<evidence type="ECO:0000313" key="2">
    <source>
        <dbReference type="EMBL" id="KAJ8393671.1"/>
    </source>
</evidence>
<dbReference type="Proteomes" id="UP001221898">
    <property type="component" value="Unassembled WGS sequence"/>
</dbReference>
<feature type="compositionally biased region" description="Basic and acidic residues" evidence="1">
    <location>
        <begin position="98"/>
        <end position="111"/>
    </location>
</feature>
<protein>
    <submittedName>
        <fullName evidence="2">Uncharacterized protein</fullName>
    </submittedName>
</protein>
<gene>
    <name evidence="2" type="ORF">AAFF_G00058900</name>
</gene>
<sequence>MAVEGNENTSVRCPREEKEPVSGFVSLPYGFRGADPCNNPAFSEGALLRFLHKLTSSWVLQPAEFSFRPISPGTATQCPLHMVLDHSWPGISSKYITGRRDRNEPRAQRKG</sequence>
<reference evidence="2" key="1">
    <citation type="journal article" date="2023" name="Science">
        <title>Genome structures resolve the early diversification of teleost fishes.</title>
        <authorList>
            <person name="Parey E."/>
            <person name="Louis A."/>
            <person name="Montfort J."/>
            <person name="Bouchez O."/>
            <person name="Roques C."/>
            <person name="Iampietro C."/>
            <person name="Lluch J."/>
            <person name="Castinel A."/>
            <person name="Donnadieu C."/>
            <person name="Desvignes T."/>
            <person name="Floi Bucao C."/>
            <person name="Jouanno E."/>
            <person name="Wen M."/>
            <person name="Mejri S."/>
            <person name="Dirks R."/>
            <person name="Jansen H."/>
            <person name="Henkel C."/>
            <person name="Chen W.J."/>
            <person name="Zahm M."/>
            <person name="Cabau C."/>
            <person name="Klopp C."/>
            <person name="Thompson A.W."/>
            <person name="Robinson-Rechavi M."/>
            <person name="Braasch I."/>
            <person name="Lecointre G."/>
            <person name="Bobe J."/>
            <person name="Postlethwait J.H."/>
            <person name="Berthelot C."/>
            <person name="Roest Crollius H."/>
            <person name="Guiguen Y."/>
        </authorList>
    </citation>
    <scope>NUCLEOTIDE SEQUENCE</scope>
    <source>
        <strain evidence="2">NC1722</strain>
    </source>
</reference>
<dbReference type="AlphaFoldDB" id="A0AAD7WE10"/>
<dbReference type="EMBL" id="JAINUG010000135">
    <property type="protein sequence ID" value="KAJ8393671.1"/>
    <property type="molecule type" value="Genomic_DNA"/>
</dbReference>
<comment type="caution">
    <text evidence="2">The sequence shown here is derived from an EMBL/GenBank/DDBJ whole genome shotgun (WGS) entry which is preliminary data.</text>
</comment>
<accession>A0AAD7WE10</accession>
<organism evidence="2 3">
    <name type="scientific">Aldrovandia affinis</name>
    <dbReference type="NCBI Taxonomy" id="143900"/>
    <lineage>
        <taxon>Eukaryota</taxon>
        <taxon>Metazoa</taxon>
        <taxon>Chordata</taxon>
        <taxon>Craniata</taxon>
        <taxon>Vertebrata</taxon>
        <taxon>Euteleostomi</taxon>
        <taxon>Actinopterygii</taxon>
        <taxon>Neopterygii</taxon>
        <taxon>Teleostei</taxon>
        <taxon>Notacanthiformes</taxon>
        <taxon>Halosauridae</taxon>
        <taxon>Aldrovandia</taxon>
    </lineage>
</organism>
<name>A0AAD7WE10_9TELE</name>
<evidence type="ECO:0000256" key="1">
    <source>
        <dbReference type="SAM" id="MobiDB-lite"/>
    </source>
</evidence>
<proteinExistence type="predicted"/>
<evidence type="ECO:0000313" key="3">
    <source>
        <dbReference type="Proteomes" id="UP001221898"/>
    </source>
</evidence>
<keyword evidence="3" id="KW-1185">Reference proteome</keyword>
<feature type="region of interest" description="Disordered" evidence="1">
    <location>
        <begin position="91"/>
        <end position="111"/>
    </location>
</feature>